<name>A0AAI8TX66_MYCME</name>
<dbReference type="AlphaFoldDB" id="A0AAI8TX66"/>
<reference evidence="2" key="2">
    <citation type="submission" date="2020-02" db="EMBL/GenBank/DDBJ databases">
        <authorList>
            <person name="Matsumoto Y."/>
            <person name="Motooka D."/>
            <person name="Nakamura S."/>
        </authorList>
    </citation>
    <scope>NUCLEOTIDE SEQUENCE</scope>
    <source>
        <strain evidence="2">JCM 12375</strain>
    </source>
</reference>
<accession>A0AAI8TX66</accession>
<feature type="region of interest" description="Disordered" evidence="1">
    <location>
        <begin position="83"/>
        <end position="103"/>
    </location>
</feature>
<protein>
    <submittedName>
        <fullName evidence="3">Uncharacterized protein</fullName>
    </submittedName>
</protein>
<gene>
    <name evidence="3" type="ORF">hbim_04499</name>
    <name evidence="2" type="ORF">MMAGJ_49380</name>
</gene>
<dbReference type="RefSeq" id="WP_036428224.1">
    <property type="nucleotide sequence ID" value="NZ_AP022567.1"/>
</dbReference>
<organism evidence="3 5">
    <name type="scientific">Mycolicibacterium mageritense</name>
    <name type="common">Mycobacterium mageritense</name>
    <dbReference type="NCBI Taxonomy" id="53462"/>
    <lineage>
        <taxon>Bacteria</taxon>
        <taxon>Bacillati</taxon>
        <taxon>Actinomycetota</taxon>
        <taxon>Actinomycetes</taxon>
        <taxon>Mycobacteriales</taxon>
        <taxon>Mycobacteriaceae</taxon>
        <taxon>Mycolicibacterium</taxon>
    </lineage>
</organism>
<keyword evidence="4" id="KW-1185">Reference proteome</keyword>
<evidence type="ECO:0000313" key="2">
    <source>
        <dbReference type="EMBL" id="BBX35656.1"/>
    </source>
</evidence>
<evidence type="ECO:0000256" key="1">
    <source>
        <dbReference type="SAM" id="MobiDB-lite"/>
    </source>
</evidence>
<proteinExistence type="predicted"/>
<evidence type="ECO:0000313" key="5">
    <source>
        <dbReference type="Proteomes" id="UP001241092"/>
    </source>
</evidence>
<dbReference type="Proteomes" id="UP001241092">
    <property type="component" value="Chromosome"/>
</dbReference>
<evidence type="ECO:0000313" key="4">
    <source>
        <dbReference type="Proteomes" id="UP000465622"/>
    </source>
</evidence>
<reference evidence="2 4" key="1">
    <citation type="journal article" date="2019" name="Emerg. Microbes Infect.">
        <title>Comprehensive subspecies identification of 175 nontuberculous mycobacteria species based on 7547 genomic profiles.</title>
        <authorList>
            <person name="Matsumoto Y."/>
            <person name="Kinjo T."/>
            <person name="Motooka D."/>
            <person name="Nabeya D."/>
            <person name="Jung N."/>
            <person name="Uechi K."/>
            <person name="Horii T."/>
            <person name="Iida T."/>
            <person name="Fujita J."/>
            <person name="Nakamura S."/>
        </authorList>
    </citation>
    <scope>NUCLEOTIDE SEQUENCE [LARGE SCALE GENOMIC DNA]</scope>
    <source>
        <strain evidence="2 4">JCM 12375</strain>
    </source>
</reference>
<evidence type="ECO:0000313" key="3">
    <source>
        <dbReference type="EMBL" id="BDY30555.1"/>
    </source>
</evidence>
<reference evidence="3" key="3">
    <citation type="submission" date="2023-03" db="EMBL/GenBank/DDBJ databases">
        <title>Draft genome sequence of a Mycolicibacterium mageritense strain H4_3_1 isolated from a hybrid biological-inorganic system reactor.</title>
        <authorList>
            <person name="Feng X."/>
            <person name="Kazama D."/>
            <person name="Sato K."/>
            <person name="Kobayashi H."/>
        </authorList>
    </citation>
    <scope>NUCLEOTIDE SEQUENCE</scope>
    <source>
        <strain evidence="3">H4_3_1</strain>
    </source>
</reference>
<sequence>MSVLGEWDVSIKTPVGSLQIVYRFYVNDGVLGGEAAGPNETVPCTDIVAIEGAEGQRVRWRQTVTKPMKLNLEFDVLVEGDQLGGHSRAGRLPRSTVTGTRRR</sequence>
<dbReference type="Proteomes" id="UP000465622">
    <property type="component" value="Chromosome"/>
</dbReference>
<dbReference type="EMBL" id="AP022567">
    <property type="protein sequence ID" value="BBX35656.1"/>
    <property type="molecule type" value="Genomic_DNA"/>
</dbReference>
<dbReference type="EMBL" id="AP027452">
    <property type="protein sequence ID" value="BDY30555.1"/>
    <property type="molecule type" value="Genomic_DNA"/>
</dbReference>